<keyword evidence="4" id="KW-0378">Hydrolase</keyword>
<keyword evidence="5" id="KW-0347">Helicase</keyword>
<keyword evidence="6" id="KW-0862">Zinc</keyword>
<dbReference type="InterPro" id="IPR027417">
    <property type="entry name" value="P-loop_NTPase"/>
</dbReference>
<feature type="compositionally biased region" description="Basic and acidic residues" evidence="9">
    <location>
        <begin position="1535"/>
        <end position="1578"/>
    </location>
</feature>
<feature type="region of interest" description="Disordered" evidence="9">
    <location>
        <begin position="1335"/>
        <end position="1366"/>
    </location>
</feature>
<dbReference type="InterPro" id="IPR038718">
    <property type="entry name" value="SNF2-like_sf"/>
</dbReference>
<evidence type="ECO:0000256" key="5">
    <source>
        <dbReference type="ARBA" id="ARBA00022806"/>
    </source>
</evidence>
<dbReference type="Proteomes" id="UP001165160">
    <property type="component" value="Unassembled WGS sequence"/>
</dbReference>
<accession>A0A9W7DQT1</accession>
<dbReference type="Gene3D" id="3.40.50.10810">
    <property type="entry name" value="Tandem AAA-ATPase domain"/>
    <property type="match status" value="1"/>
</dbReference>
<dbReference type="GO" id="GO:0005524">
    <property type="term" value="F:ATP binding"/>
    <property type="evidence" value="ECO:0007669"/>
    <property type="project" value="UniProtKB-KW"/>
</dbReference>
<dbReference type="Gene3D" id="3.40.50.300">
    <property type="entry name" value="P-loop containing nucleotide triphosphate hydrolases"/>
    <property type="match status" value="1"/>
</dbReference>
<dbReference type="InterPro" id="IPR000330">
    <property type="entry name" value="SNF2_N"/>
</dbReference>
<dbReference type="SUPFAM" id="SSF52540">
    <property type="entry name" value="P-loop containing nucleoside triphosphate hydrolases"/>
    <property type="match status" value="2"/>
</dbReference>
<dbReference type="SMART" id="SM00184">
    <property type="entry name" value="RING"/>
    <property type="match status" value="1"/>
</dbReference>
<dbReference type="GO" id="GO:0004386">
    <property type="term" value="F:helicase activity"/>
    <property type="evidence" value="ECO:0007669"/>
    <property type="project" value="UniProtKB-KW"/>
</dbReference>
<protein>
    <submittedName>
        <fullName evidence="13">Uncharacterized protein</fullName>
    </submittedName>
</protein>
<keyword evidence="1" id="KW-0479">Metal-binding</keyword>
<evidence type="ECO:0000256" key="2">
    <source>
        <dbReference type="ARBA" id="ARBA00022741"/>
    </source>
</evidence>
<evidence type="ECO:0000256" key="8">
    <source>
        <dbReference type="PROSITE-ProRule" id="PRU00175"/>
    </source>
</evidence>
<dbReference type="PANTHER" id="PTHR45626">
    <property type="entry name" value="TRANSCRIPTION TERMINATION FACTOR 2-RELATED"/>
    <property type="match status" value="1"/>
</dbReference>
<dbReference type="CDD" id="cd18793">
    <property type="entry name" value="SF2_C_SNF"/>
    <property type="match status" value="1"/>
</dbReference>
<dbReference type="Pfam" id="PF00176">
    <property type="entry name" value="SNF2-rel_dom"/>
    <property type="match status" value="1"/>
</dbReference>
<feature type="region of interest" description="Disordered" evidence="9">
    <location>
        <begin position="1232"/>
        <end position="1264"/>
    </location>
</feature>
<evidence type="ECO:0000256" key="1">
    <source>
        <dbReference type="ARBA" id="ARBA00022723"/>
    </source>
</evidence>
<evidence type="ECO:0000313" key="14">
    <source>
        <dbReference type="Proteomes" id="UP001165160"/>
    </source>
</evidence>
<dbReference type="GO" id="GO:0006281">
    <property type="term" value="P:DNA repair"/>
    <property type="evidence" value="ECO:0007669"/>
    <property type="project" value="TreeGrafter"/>
</dbReference>
<sequence length="1610" mass="179397">MSKPIEIIDLCDSSEDEEDHALGGSHPANPPPFQDEALKAAIRASLNDVQFIETKKGTPKKRPASKVVTSDKPVKKEKNNNKYFPSPYISQDECMVVERPKEIQAPALSFGRESSDNLDSDEELMVVGEKNITNFPHMRCHCTRKPFYGGNQSRDERNKLTCEQCFCYVCDKKASECDEWNSSHYRASDKGTEKNFWKAARSRKKNGGAALPNTPMPDPWAPPAGIYRVPVRPEPPMPALTKFPTQTPQNRIMFEKMKKFIKIFEDFVKGCPNVLTKDQQNKIKQATWRAASRSGHVTLNPYAGPWKEKPTLPGAQSTIVRCEHCKYYTNTKSDPSLYDRNGQIIMMKFMPLNDTSALRMAGADLMRYGTQTSTKDWCHACARVLRKSDLNKSKDTPLTEMERGGEAFRVKQSFCLGTKELKFSLDAHDPRVCGYGKSKGLWSINGAATHSSLCNYDEEANRQEVYEHRIGKRPAAQALLSLIGSGPAPKTARRLVAANHRGELPDDTFEDLDRIRFEDPAVAMLLSKLADTDEQMVRQPKVDGRPGEYEYVDKRSILYQSTSTFNPANGKGSITLKLYIRSDLLEDVGKNGYNFTKQHIVTEIVGLWFGALPFRLSEIYPRNLPIISEKYANNTNHALVERATRCFDKRKPPSRYANVSPPTASMKKGWLKELLPFEKKIVTAHNKRVEELQKEGVYAFTGSSKYRGGICTDDATLKDHYRSLCTELITEESDLLQDSYGNTTLSYKIRTWHFNQNLQQKESLYTSHTSKAEYMRAGSFVHREDLPMVYANAILDIKKSFMEKKSLNGVLNSLESLGHKNAPDITSGFNVTLHEYQKQAVGFMLDRETMDNRKLLWTKLPGPFDENDPRQRYSAGLWFSPLLGMFSTSPPSPGSGGFMCEEMGMGKTVISLAIILQNPAPVMPPSGTRCPPENNSFVTGKGWSRLPEKRPSDETGSVFCGATLVVCPVSLVGQWVEEARNKLTDPGLVYPYYGSSRTRDPALLSKKSIVVTTYAVLSSDNTYWRKKSKDPDSYVSPCQKLRWWRIILDESHAIKQKTSAHTNAVKMLVGENRWCVTGTPFNNSMEDIISQVNFLGLKPFNERTMKLLFSVPFVKLTNHSQWRRRQTIKEQANMPTPGVAFFLTLMRKFLMRHTKEQKRIGSGAGLVSLPPKTKKTIYIDFTADETSGYSKFEESAKRKYMAVRRGFNGGVMKNTLALLSSLGPLRDVCSGGKEPSEVARKSKLDGDLDGDGGKKKPSKPPYQMVASDDVECSICLDAFESPVATSCKGSARPHIFCRDCIEGMIGSDGGNTGNCPLCRDVLKIGDLRDAILPKIKPEAGKGGGDYDDDDDDDEAEGLGSGLSGRRPAGFTYDSKLKRLVQELKRIKDNEPGAKSLIFSQFSSTLSWLKEELPKNGFQFRTLSGGMTMTARAKALKDFQGDPPTTIFLLSLRAGAVGINLTEANRVFLMEPALNPALEAQAIGRVHRLGQTKPVEIIRFVVKKSIEERIVKVQANKYNETGGEGGDGGDEGEGVGEGREVDEAAEADRQAREQRERADAEMARRLAEEEAGHIGSDKLAKTAVKTEEWDQYFGLSAGEIAAAGGAVGAAR</sequence>
<keyword evidence="14" id="KW-1185">Reference proteome</keyword>
<evidence type="ECO:0000256" key="6">
    <source>
        <dbReference type="ARBA" id="ARBA00022833"/>
    </source>
</evidence>
<feature type="region of interest" description="Disordered" evidence="9">
    <location>
        <begin position="1517"/>
        <end position="1578"/>
    </location>
</feature>
<dbReference type="PROSITE" id="PS50089">
    <property type="entry name" value="ZF_RING_2"/>
    <property type="match status" value="1"/>
</dbReference>
<keyword evidence="3 8" id="KW-0863">Zinc-finger</keyword>
<evidence type="ECO:0000313" key="13">
    <source>
        <dbReference type="EMBL" id="GMH47368.1"/>
    </source>
</evidence>
<reference evidence="14" key="1">
    <citation type="journal article" date="2023" name="Commun. Biol.">
        <title>Genome analysis of Parmales, the sister group of diatoms, reveals the evolutionary specialization of diatoms from phago-mixotrophs to photoautotrophs.</title>
        <authorList>
            <person name="Ban H."/>
            <person name="Sato S."/>
            <person name="Yoshikawa S."/>
            <person name="Yamada K."/>
            <person name="Nakamura Y."/>
            <person name="Ichinomiya M."/>
            <person name="Sato N."/>
            <person name="Blanc-Mathieu R."/>
            <person name="Endo H."/>
            <person name="Kuwata A."/>
            <person name="Ogata H."/>
        </authorList>
    </citation>
    <scope>NUCLEOTIDE SEQUENCE [LARGE SCALE GENOMIC DNA]</scope>
    <source>
        <strain evidence="14">NIES 3699</strain>
    </source>
</reference>
<dbReference type="InterPro" id="IPR001650">
    <property type="entry name" value="Helicase_C-like"/>
</dbReference>
<feature type="domain" description="RING-type" evidence="10">
    <location>
        <begin position="1272"/>
        <end position="1319"/>
    </location>
</feature>
<evidence type="ECO:0000256" key="4">
    <source>
        <dbReference type="ARBA" id="ARBA00022801"/>
    </source>
</evidence>
<dbReference type="EMBL" id="BRXX01000575">
    <property type="protein sequence ID" value="GMH47368.1"/>
    <property type="molecule type" value="Genomic_DNA"/>
</dbReference>
<feature type="compositionally biased region" description="Basic and acidic residues" evidence="9">
    <location>
        <begin position="1234"/>
        <end position="1254"/>
    </location>
</feature>
<evidence type="ECO:0000256" key="9">
    <source>
        <dbReference type="SAM" id="MobiDB-lite"/>
    </source>
</evidence>
<evidence type="ECO:0000256" key="3">
    <source>
        <dbReference type="ARBA" id="ARBA00022771"/>
    </source>
</evidence>
<feature type="region of interest" description="Disordered" evidence="9">
    <location>
        <begin position="53"/>
        <end position="82"/>
    </location>
</feature>
<dbReference type="Pfam" id="PF00097">
    <property type="entry name" value="zf-C3HC4"/>
    <property type="match status" value="1"/>
</dbReference>
<dbReference type="PANTHER" id="PTHR45626:SF38">
    <property type="entry name" value="DEAD-BOX PROTEIN"/>
    <property type="match status" value="1"/>
</dbReference>
<dbReference type="Gene3D" id="3.30.40.10">
    <property type="entry name" value="Zinc/RING finger domain, C3HC4 (zinc finger)"/>
    <property type="match status" value="1"/>
</dbReference>
<dbReference type="InterPro" id="IPR014001">
    <property type="entry name" value="Helicase_ATP-bd"/>
</dbReference>
<name>A0A9W7DQT1_9STRA</name>
<dbReference type="PROSITE" id="PS51192">
    <property type="entry name" value="HELICASE_ATP_BIND_1"/>
    <property type="match status" value="1"/>
</dbReference>
<feature type="region of interest" description="Disordered" evidence="9">
    <location>
        <begin position="1"/>
        <end position="34"/>
    </location>
</feature>
<keyword evidence="2" id="KW-0547">Nucleotide-binding</keyword>
<dbReference type="InterPro" id="IPR018957">
    <property type="entry name" value="Znf_C3HC4_RING-type"/>
</dbReference>
<feature type="domain" description="Helicase C-terminal" evidence="12">
    <location>
        <begin position="1378"/>
        <end position="1528"/>
    </location>
</feature>
<evidence type="ECO:0000259" key="10">
    <source>
        <dbReference type="PROSITE" id="PS50089"/>
    </source>
</evidence>
<organism evidence="13 14">
    <name type="scientific">Triparma verrucosa</name>
    <dbReference type="NCBI Taxonomy" id="1606542"/>
    <lineage>
        <taxon>Eukaryota</taxon>
        <taxon>Sar</taxon>
        <taxon>Stramenopiles</taxon>
        <taxon>Ochrophyta</taxon>
        <taxon>Bolidophyceae</taxon>
        <taxon>Parmales</taxon>
        <taxon>Triparmaceae</taxon>
        <taxon>Triparma</taxon>
    </lineage>
</organism>
<feature type="compositionally biased region" description="Acidic residues" evidence="9">
    <location>
        <begin position="1345"/>
        <end position="1356"/>
    </location>
</feature>
<dbReference type="GO" id="GO:0008094">
    <property type="term" value="F:ATP-dependent activity, acting on DNA"/>
    <property type="evidence" value="ECO:0007669"/>
    <property type="project" value="TreeGrafter"/>
</dbReference>
<dbReference type="GO" id="GO:0008270">
    <property type="term" value="F:zinc ion binding"/>
    <property type="evidence" value="ECO:0007669"/>
    <property type="project" value="UniProtKB-KW"/>
</dbReference>
<evidence type="ECO:0000259" key="11">
    <source>
        <dbReference type="PROSITE" id="PS51192"/>
    </source>
</evidence>
<dbReference type="InterPro" id="IPR050628">
    <property type="entry name" value="SNF2_RAD54_helicase_TF"/>
</dbReference>
<proteinExistence type="predicted"/>
<dbReference type="CDD" id="cd18008">
    <property type="entry name" value="DEXDc_SHPRH-like"/>
    <property type="match status" value="1"/>
</dbReference>
<dbReference type="PROSITE" id="PS51194">
    <property type="entry name" value="HELICASE_CTER"/>
    <property type="match status" value="1"/>
</dbReference>
<comment type="caution">
    <text evidence="13">The sequence shown here is derived from an EMBL/GenBank/DDBJ whole genome shotgun (WGS) entry which is preliminary data.</text>
</comment>
<dbReference type="SMART" id="SM00490">
    <property type="entry name" value="HELICc"/>
    <property type="match status" value="1"/>
</dbReference>
<dbReference type="GO" id="GO:0005634">
    <property type="term" value="C:nucleus"/>
    <property type="evidence" value="ECO:0007669"/>
    <property type="project" value="TreeGrafter"/>
</dbReference>
<dbReference type="InterPro" id="IPR049730">
    <property type="entry name" value="SNF2/RAD54-like_C"/>
</dbReference>
<gene>
    <name evidence="13" type="ORF">TrVE_jg10065</name>
</gene>
<dbReference type="SUPFAM" id="SSF57850">
    <property type="entry name" value="RING/U-box"/>
    <property type="match status" value="1"/>
</dbReference>
<keyword evidence="7" id="KW-0067">ATP-binding</keyword>
<dbReference type="InterPro" id="IPR001841">
    <property type="entry name" value="Znf_RING"/>
</dbReference>
<dbReference type="InterPro" id="IPR013083">
    <property type="entry name" value="Znf_RING/FYVE/PHD"/>
</dbReference>
<dbReference type="Pfam" id="PF00271">
    <property type="entry name" value="Helicase_C"/>
    <property type="match status" value="1"/>
</dbReference>
<evidence type="ECO:0000259" key="12">
    <source>
        <dbReference type="PROSITE" id="PS51194"/>
    </source>
</evidence>
<evidence type="ECO:0000256" key="7">
    <source>
        <dbReference type="ARBA" id="ARBA00022840"/>
    </source>
</evidence>
<dbReference type="SMART" id="SM00487">
    <property type="entry name" value="DEXDc"/>
    <property type="match status" value="1"/>
</dbReference>
<dbReference type="GO" id="GO:0016787">
    <property type="term" value="F:hydrolase activity"/>
    <property type="evidence" value="ECO:0007669"/>
    <property type="project" value="UniProtKB-KW"/>
</dbReference>
<feature type="domain" description="Helicase ATP-binding" evidence="11">
    <location>
        <begin position="888"/>
        <end position="1098"/>
    </location>
</feature>